<reference evidence="9" key="1">
    <citation type="submission" date="2016-10" db="EMBL/GenBank/DDBJ databases">
        <authorList>
            <person name="Varghese N."/>
            <person name="Submissions S."/>
        </authorList>
    </citation>
    <scope>NUCLEOTIDE SEQUENCE [LARGE SCALE GENOMIC DNA]</scope>
    <source>
        <strain evidence="9">GAS369</strain>
    </source>
</reference>
<feature type="binding site" evidence="3">
    <location>
        <position position="461"/>
    </location>
    <ligand>
        <name>Mg(2+)</name>
        <dbReference type="ChEBI" id="CHEBI:18420"/>
    </ligand>
</feature>
<dbReference type="GO" id="GO:0008289">
    <property type="term" value="F:lipid binding"/>
    <property type="evidence" value="ECO:0007669"/>
    <property type="project" value="UniProtKB-UniRule"/>
</dbReference>
<keyword evidence="3" id="KW-0446">Lipid-binding</keyword>
<feature type="binding site" evidence="3">
    <location>
        <position position="434"/>
    </location>
    <ligand>
        <name>Mg(2+)</name>
        <dbReference type="ChEBI" id="CHEBI:18420"/>
    </ligand>
</feature>
<keyword evidence="3" id="KW-0285">Flavoprotein</keyword>
<feature type="binding site" evidence="3">
    <location>
        <begin position="407"/>
        <end position="409"/>
    </location>
    <ligand>
        <name>thiamine diphosphate</name>
        <dbReference type="ChEBI" id="CHEBI:58937"/>
    </ligand>
</feature>
<dbReference type="PANTHER" id="PTHR42981:SF2">
    <property type="entry name" value="PYRUVATE DEHYDROGENASE [UBIQUINONE]"/>
    <property type="match status" value="1"/>
</dbReference>
<proteinExistence type="inferred from homology"/>
<dbReference type="InterPro" id="IPR012000">
    <property type="entry name" value="Thiamin_PyroP_enz_cen_dom"/>
</dbReference>
<dbReference type="NCBIfam" id="NF006591">
    <property type="entry name" value="PRK09124.1"/>
    <property type="match status" value="1"/>
</dbReference>
<protein>
    <recommendedName>
        <fullName evidence="3">Pyruvate dehydrogenase [ubiquinone]</fullName>
        <ecNumber evidence="3">1.2.5.1</ecNumber>
    </recommendedName>
    <alternativeName>
        <fullName evidence="3">Pyruvate oxidase</fullName>
        <shortName evidence="3">POX</shortName>
    </alternativeName>
    <alternativeName>
        <fullName evidence="3">Pyruvate:ubiquinone-8 oxidoreductase</fullName>
    </alternativeName>
</protein>
<evidence type="ECO:0000256" key="1">
    <source>
        <dbReference type="ARBA" id="ARBA00007812"/>
    </source>
</evidence>
<keyword evidence="9" id="KW-1185">Reference proteome</keyword>
<keyword evidence="3" id="KW-0274">FAD</keyword>
<dbReference type="FunFam" id="3.40.50.1220:FF:000013">
    <property type="entry name" value="Pyruvate dehydrogenase [ubiquinone]"/>
    <property type="match status" value="1"/>
</dbReference>
<dbReference type="HAMAP" id="MF_00850">
    <property type="entry name" value="POX"/>
    <property type="match status" value="1"/>
</dbReference>
<feature type="region of interest" description="Membrane-binding domain" evidence="3">
    <location>
        <begin position="532"/>
        <end position="573"/>
    </location>
</feature>
<evidence type="ECO:0000259" key="5">
    <source>
        <dbReference type="Pfam" id="PF00205"/>
    </source>
</evidence>
<dbReference type="Gene3D" id="3.40.50.1220">
    <property type="entry name" value="TPP-binding domain"/>
    <property type="match status" value="1"/>
</dbReference>
<keyword evidence="3" id="KW-0560">Oxidoreductase</keyword>
<keyword evidence="3 8" id="KW-0670">Pyruvate</keyword>
<feature type="binding site" evidence="3">
    <location>
        <position position="50"/>
    </location>
    <ligand>
        <name>thiamine diphosphate</name>
        <dbReference type="ChEBI" id="CHEBI:58937"/>
    </ligand>
</feature>
<dbReference type="Gene3D" id="3.40.50.970">
    <property type="match status" value="2"/>
</dbReference>
<comment type="cofactor">
    <cofactor evidence="3">
        <name>FAD</name>
        <dbReference type="ChEBI" id="CHEBI:57692"/>
    </cofactor>
    <text evidence="3">Binds 1 FAD per subunit.</text>
</comment>
<dbReference type="GO" id="GO:0030976">
    <property type="term" value="F:thiamine pyrophosphate binding"/>
    <property type="evidence" value="ECO:0007669"/>
    <property type="project" value="UniProtKB-UniRule"/>
</dbReference>
<feature type="domain" description="Thiamine pyrophosphate enzyme central" evidence="5">
    <location>
        <begin position="192"/>
        <end position="318"/>
    </location>
</feature>
<dbReference type="InterPro" id="IPR029061">
    <property type="entry name" value="THDP-binding"/>
</dbReference>
<dbReference type="GO" id="GO:0042867">
    <property type="term" value="P:pyruvate catabolic process"/>
    <property type="evidence" value="ECO:0007669"/>
    <property type="project" value="UniProtKB-UniRule"/>
</dbReference>
<dbReference type="InterPro" id="IPR000399">
    <property type="entry name" value="TPP-bd_CS"/>
</dbReference>
<dbReference type="EMBL" id="LT629750">
    <property type="protein sequence ID" value="SDT45584.1"/>
    <property type="molecule type" value="Genomic_DNA"/>
</dbReference>
<dbReference type="InterPro" id="IPR011766">
    <property type="entry name" value="TPP_enzyme_TPP-bd"/>
</dbReference>
<dbReference type="GO" id="GO:0050660">
    <property type="term" value="F:flavin adenine dinucleotide binding"/>
    <property type="evidence" value="ECO:0007669"/>
    <property type="project" value="UniProtKB-UniRule"/>
</dbReference>
<dbReference type="GO" id="GO:0000287">
    <property type="term" value="F:magnesium ion binding"/>
    <property type="evidence" value="ECO:0007669"/>
    <property type="project" value="UniProtKB-UniRule"/>
</dbReference>
<feature type="binding site" evidence="3">
    <location>
        <begin position="434"/>
        <end position="436"/>
    </location>
    <ligand>
        <name>thiamine diphosphate</name>
        <dbReference type="ChEBI" id="CHEBI:58937"/>
    </ligand>
</feature>
<dbReference type="RefSeq" id="WP_146689982.1">
    <property type="nucleotide sequence ID" value="NZ_LT629750.1"/>
</dbReference>
<dbReference type="InterPro" id="IPR044261">
    <property type="entry name" value="Pyruvate_dehydrogenase"/>
</dbReference>
<comment type="catalytic activity">
    <reaction evidence="3">
        <text>a ubiquinone + pyruvate + H2O = a ubiquinol + acetate + CO2</text>
        <dbReference type="Rhea" id="RHEA:27405"/>
        <dbReference type="Rhea" id="RHEA-COMP:9565"/>
        <dbReference type="Rhea" id="RHEA-COMP:9566"/>
        <dbReference type="ChEBI" id="CHEBI:15361"/>
        <dbReference type="ChEBI" id="CHEBI:15377"/>
        <dbReference type="ChEBI" id="CHEBI:16389"/>
        <dbReference type="ChEBI" id="CHEBI:16526"/>
        <dbReference type="ChEBI" id="CHEBI:17976"/>
        <dbReference type="ChEBI" id="CHEBI:30089"/>
        <dbReference type="EC" id="1.2.5.1"/>
    </reaction>
</comment>
<dbReference type="EC" id="1.2.5.1" evidence="3"/>
<dbReference type="SUPFAM" id="SSF52467">
    <property type="entry name" value="DHS-like NAD/FAD-binding domain"/>
    <property type="match status" value="1"/>
</dbReference>
<dbReference type="InterPro" id="IPR012001">
    <property type="entry name" value="Thiamin_PyroP_enz_TPP-bd_dom"/>
</dbReference>
<keyword evidence="2 3" id="KW-0786">Thiamine pyrophosphate</keyword>
<gene>
    <name evidence="3" type="primary">poxB</name>
    <name evidence="8" type="ORF">SAMN05444158_6178</name>
</gene>
<comment type="activity regulation">
    <text evidence="3">The C-terminus inhibits activity; it has to move for the enzyme to be active. Activated by lipid-binding, which occurs via the C-terminus.</text>
</comment>
<evidence type="ECO:0000313" key="9">
    <source>
        <dbReference type="Proteomes" id="UP000243904"/>
    </source>
</evidence>
<dbReference type="Proteomes" id="UP000243904">
    <property type="component" value="Chromosome I"/>
</dbReference>
<dbReference type="InterPro" id="IPR047212">
    <property type="entry name" value="TPP_POXB-like"/>
</dbReference>
<organism evidence="8 9">
    <name type="scientific">Bradyrhizobium canariense</name>
    <dbReference type="NCBI Taxonomy" id="255045"/>
    <lineage>
        <taxon>Bacteria</taxon>
        <taxon>Pseudomonadati</taxon>
        <taxon>Pseudomonadota</taxon>
        <taxon>Alphaproteobacteria</taxon>
        <taxon>Hyphomicrobiales</taxon>
        <taxon>Nitrobacteraceae</taxon>
        <taxon>Bradyrhizobium</taxon>
    </lineage>
</organism>
<feature type="region of interest" description="FAD-binding domain" evidence="3">
    <location>
        <begin position="182"/>
        <end position="333"/>
    </location>
</feature>
<comment type="cofactor">
    <cofactor evidence="3">
        <name>thiamine diphosphate</name>
        <dbReference type="ChEBI" id="CHEBI:58937"/>
    </cofactor>
    <text evidence="3">Binds 1 thiamine pyrophosphate per subunit.</text>
</comment>
<keyword evidence="3" id="KW-0479">Metal-binding</keyword>
<dbReference type="CDD" id="cd02014">
    <property type="entry name" value="TPP_POX"/>
    <property type="match status" value="1"/>
</dbReference>
<dbReference type="PROSITE" id="PS00187">
    <property type="entry name" value="TPP_ENZYMES"/>
    <property type="match status" value="1"/>
</dbReference>
<keyword evidence="3" id="KW-0547">Nucleotide-binding</keyword>
<accession>A0A1H2AI53</accession>
<comment type="subunit">
    <text evidence="3">Homotetramer.</text>
</comment>
<evidence type="ECO:0000256" key="4">
    <source>
        <dbReference type="RuleBase" id="RU362132"/>
    </source>
</evidence>
<comment type="domain">
    <text evidence="3">Has 4 domains; the Pyr domain which binds the pyrimidine moiety of the thiamine pyrophosphate cofactor, the FAD-binding domain, the PP-binding domain which binds the pyrophosphate portion of thiamine pyrophosphate and the C-terminal membrane binding region. The C-terminus is held closely against the rest of the protein and covers the active site; during activation it unfolds from the rest of the protein and forms an amphipathic helix upon membrane binding, exposing the active site.</text>
</comment>
<dbReference type="AlphaFoldDB" id="A0A1H2AI53"/>
<dbReference type="Pfam" id="PF02775">
    <property type="entry name" value="TPP_enzyme_C"/>
    <property type="match status" value="1"/>
</dbReference>
<dbReference type="GO" id="GO:0005886">
    <property type="term" value="C:plasma membrane"/>
    <property type="evidence" value="ECO:0007669"/>
    <property type="project" value="UniProtKB-SubCell"/>
</dbReference>
<feature type="domain" description="Thiamine pyrophosphate enzyme TPP-binding" evidence="6">
    <location>
        <begin position="380"/>
        <end position="526"/>
    </location>
</feature>
<dbReference type="GO" id="GO:0048039">
    <property type="term" value="F:ubiquinone binding"/>
    <property type="evidence" value="ECO:0007669"/>
    <property type="project" value="UniProtKB-UniRule"/>
</dbReference>
<dbReference type="InterPro" id="IPR047211">
    <property type="entry name" value="POXB-like"/>
</dbReference>
<feature type="site" description="Moves into active site upon enzyme activation, plays a role in electron transfer" evidence="3">
    <location>
        <position position="466"/>
    </location>
</feature>
<keyword evidence="3" id="KW-1003">Cell membrane</keyword>
<dbReference type="PANTHER" id="PTHR42981">
    <property type="entry name" value="PYRUVATE DEHYDROGENASE [UBIQUINONE]"/>
    <property type="match status" value="1"/>
</dbReference>
<comment type="subcellular location">
    <subcellularLocation>
        <location evidence="3">Cell membrane</location>
        <topology evidence="3">Peripheral membrane protein</topology>
        <orientation evidence="3">Cytoplasmic side</orientation>
    </subcellularLocation>
</comment>
<dbReference type="SUPFAM" id="SSF52518">
    <property type="entry name" value="Thiamin diphosphate-binding fold (THDP-binding)"/>
    <property type="match status" value="2"/>
</dbReference>
<evidence type="ECO:0000259" key="7">
    <source>
        <dbReference type="Pfam" id="PF02776"/>
    </source>
</evidence>
<evidence type="ECO:0000259" key="6">
    <source>
        <dbReference type="Pfam" id="PF02775"/>
    </source>
</evidence>
<comment type="caution">
    <text evidence="3">Lacks conserved residue(s) required for the propagation of feature annotation.</text>
</comment>
<dbReference type="InterPro" id="IPR029035">
    <property type="entry name" value="DHS-like_NAD/FAD-binding_dom"/>
</dbReference>
<dbReference type="Pfam" id="PF00205">
    <property type="entry name" value="TPP_enzyme_M"/>
    <property type="match status" value="1"/>
</dbReference>
<feature type="binding site" evidence="3">
    <location>
        <begin position="273"/>
        <end position="277"/>
    </location>
    <ligand>
        <name>FAD</name>
        <dbReference type="ChEBI" id="CHEBI:57692"/>
    </ligand>
</feature>
<sequence>MTQTAAHFIAATLEKAGVKRIYGVVGDSLNGFTEALRARGAIEWKHVRHEEAAAFAAGAEAQLTGELTVCAGSCGPGNLHLINGLFDCHRSGAPVLAIAAHIPSSEIGIDYFQATHPEILFKECSHYVELVSNPAQLPQILQRAMRIAIAKRGVAVVVISGDTALQPLAAAPADWIAPAKPDLRPDPDELLRLADLLNGASSVTILCGAGCAGAHAEVVAVAGKLKAPIVHALRGKEHVEYDNPYDVGMTGFVGFSSGYAAMKECDVLLMLGTDFPYRQFYPEHARIAQVDVRPEALGNRCKLTLGLLGDVRQTLLALAPLLSENIDSRHLDNAVEHYRHARAGMDALAESGPKSTVIHPQYVTRLISELAGDDTVFTCDVGTPTVWAARYLKMNGRRRLLGSFNHGSMANALLQAIGAQAAFPKRQVISLSGDGGFSMMMGDFISLTQLGLPIKVVVLNNGTLGFVEMEMKANGFLDTGCDLKNPNFAAMAEAMGIKGVRVEQPQDLRDALAEVLSHDGPALIDVVSARQELVMPPKTTFDQAHQFGLFLIKAVLNGRADELVDLAKVNLTR</sequence>
<keyword evidence="3" id="KW-0460">Magnesium</keyword>
<dbReference type="Pfam" id="PF02776">
    <property type="entry name" value="TPP_enzyme_N"/>
    <property type="match status" value="1"/>
</dbReference>
<feature type="binding site" evidence="3">
    <location>
        <begin position="461"/>
        <end position="467"/>
    </location>
    <ligand>
        <name>thiamine diphosphate</name>
        <dbReference type="ChEBI" id="CHEBI:58937"/>
    </ligand>
</feature>
<feature type="domain" description="Thiamine pyrophosphate enzyme N-terminal TPP-binding" evidence="7">
    <location>
        <begin position="4"/>
        <end position="113"/>
    </location>
</feature>
<name>A0A1H2AI53_9BRAD</name>
<comment type="similarity">
    <text evidence="1 3 4">Belongs to the TPP enzyme family.</text>
</comment>
<dbReference type="GO" id="GO:0052737">
    <property type="term" value="F:pyruvate dehydrogenase (quinone) activity"/>
    <property type="evidence" value="ECO:0007669"/>
    <property type="project" value="UniProtKB-UniRule"/>
</dbReference>
<dbReference type="InterPro" id="IPR047210">
    <property type="entry name" value="TPP_PYR_POXB-like"/>
</dbReference>
<evidence type="ECO:0000256" key="2">
    <source>
        <dbReference type="ARBA" id="ARBA00023052"/>
    </source>
</evidence>
<evidence type="ECO:0000256" key="3">
    <source>
        <dbReference type="HAMAP-Rule" id="MF_00850"/>
    </source>
</evidence>
<comment type="function">
    <text evidence="3">A peripheral cell membrane enzyme that catalyzes the oxidative decarboxylation of pyruvate to form acetate and CO(2). It channels electrons from the cytoplasm to the respiratory chain at the cell membrane via ubiquinone.</text>
</comment>
<comment type="cofactor">
    <cofactor evidence="3">
        <name>Mg(2+)</name>
        <dbReference type="ChEBI" id="CHEBI:18420"/>
    </cofactor>
    <text evidence="3">Binds 1 Mg(2+) ion per subunit.</text>
</comment>
<keyword evidence="3" id="KW-0830">Ubiquinone</keyword>
<feature type="binding site" evidence="3">
    <location>
        <position position="291"/>
    </location>
    <ligand>
        <name>FAD</name>
        <dbReference type="ChEBI" id="CHEBI:57692"/>
    </ligand>
</feature>
<keyword evidence="3" id="KW-0472">Membrane</keyword>
<dbReference type="CDD" id="cd07039">
    <property type="entry name" value="TPP_PYR_POX"/>
    <property type="match status" value="1"/>
</dbReference>
<evidence type="ECO:0000313" key="8">
    <source>
        <dbReference type="EMBL" id="SDT45584.1"/>
    </source>
</evidence>